<reference evidence="9 10" key="1">
    <citation type="submission" date="2024-04" db="EMBL/GenBank/DDBJ databases">
        <title>Genome assembly C_amara_ONT_v2.</title>
        <authorList>
            <person name="Yant L."/>
            <person name="Moore C."/>
            <person name="Slenker M."/>
        </authorList>
    </citation>
    <scope>NUCLEOTIDE SEQUENCE [LARGE SCALE GENOMIC DNA]</scope>
    <source>
        <tissue evidence="9">Leaf</tissue>
    </source>
</reference>
<dbReference type="EMBL" id="JBANAX010000394">
    <property type="protein sequence ID" value="KAL1210415.1"/>
    <property type="molecule type" value="Genomic_DNA"/>
</dbReference>
<evidence type="ECO:0000256" key="3">
    <source>
        <dbReference type="ARBA" id="ARBA00023015"/>
    </source>
</evidence>
<keyword evidence="6" id="KW-0539">Nucleus</keyword>
<evidence type="ECO:0000256" key="2">
    <source>
        <dbReference type="ARBA" id="ARBA00022737"/>
    </source>
</evidence>
<accession>A0ABD1BEL6</accession>
<dbReference type="InterPro" id="IPR003340">
    <property type="entry name" value="B3_DNA-bd"/>
</dbReference>
<dbReference type="Gene3D" id="2.40.330.10">
    <property type="entry name" value="DNA-binding pseudobarrel domain"/>
    <property type="match status" value="3"/>
</dbReference>
<sequence length="394" mass="45851">MANPSLQFPTNPHFFQPLLPGSDAHLKIPITYFSKHIQVKNEHTTAKLRSEASDKTWEVEMDGRRLTEGWKDFATAHDLRIGDIVIFEHQGDMVFNVTPFGPSFCEIQYANSHIKEEEEDIDDDDDEDNNENQQHNIRNVLRNKNLKSKREPESSLSHDYCFVANVTASNLKFDTLYIPKEAARSKALNKRFREIIAVNEEGNSWTLNLRFKESEGCYYIRGRWKRFCRENRQKEGDSIVFNLVGDGKSTPMICICSEEDCSELMNKERKTEKRRRWVASSSSRQNRLVTIILTEYNIKSSKLILPVEFTTTNGIKKEHKKIILVDKHGVKKVTRLVYDGPTYKRRGLGKGWKHFCEANGVFKIGESFVLELIWENRLPVLRFCHNVKMEPIYV</sequence>
<dbReference type="PANTHER" id="PTHR31674:SF42">
    <property type="entry name" value="TF-B3 DOMAIN-CONTAINING PROTEIN"/>
    <property type="match status" value="1"/>
</dbReference>
<dbReference type="GO" id="GO:0003677">
    <property type="term" value="F:DNA binding"/>
    <property type="evidence" value="ECO:0007669"/>
    <property type="project" value="UniProtKB-KW"/>
</dbReference>
<feature type="domain" description="TF-B3" evidence="8">
    <location>
        <begin position="288"/>
        <end position="386"/>
    </location>
</feature>
<keyword evidence="2" id="KW-0677">Repeat</keyword>
<dbReference type="SMART" id="SM01019">
    <property type="entry name" value="B3"/>
    <property type="match status" value="3"/>
</dbReference>
<proteinExistence type="predicted"/>
<dbReference type="Pfam" id="PF02362">
    <property type="entry name" value="B3"/>
    <property type="match status" value="3"/>
</dbReference>
<dbReference type="PROSITE" id="PS50863">
    <property type="entry name" value="B3"/>
    <property type="match status" value="3"/>
</dbReference>
<dbReference type="FunFam" id="2.40.330.10:FF:000009">
    <property type="entry name" value="Transcriptional factor B3 family protein"/>
    <property type="match status" value="1"/>
</dbReference>
<evidence type="ECO:0000259" key="8">
    <source>
        <dbReference type="PROSITE" id="PS50863"/>
    </source>
</evidence>
<evidence type="ECO:0000313" key="9">
    <source>
        <dbReference type="EMBL" id="KAL1210415.1"/>
    </source>
</evidence>
<name>A0ABD1BEL6_CARAN</name>
<keyword evidence="4" id="KW-0238">DNA-binding</keyword>
<feature type="compositionally biased region" description="Acidic residues" evidence="7">
    <location>
        <begin position="117"/>
        <end position="130"/>
    </location>
</feature>
<evidence type="ECO:0000256" key="7">
    <source>
        <dbReference type="SAM" id="MobiDB-lite"/>
    </source>
</evidence>
<keyword evidence="3" id="KW-0805">Transcription regulation</keyword>
<feature type="domain" description="TF-B3" evidence="8">
    <location>
        <begin position="161"/>
        <end position="259"/>
    </location>
</feature>
<organism evidence="9 10">
    <name type="scientific">Cardamine amara subsp. amara</name>
    <dbReference type="NCBI Taxonomy" id="228776"/>
    <lineage>
        <taxon>Eukaryota</taxon>
        <taxon>Viridiplantae</taxon>
        <taxon>Streptophyta</taxon>
        <taxon>Embryophyta</taxon>
        <taxon>Tracheophyta</taxon>
        <taxon>Spermatophyta</taxon>
        <taxon>Magnoliopsida</taxon>
        <taxon>eudicotyledons</taxon>
        <taxon>Gunneridae</taxon>
        <taxon>Pentapetalae</taxon>
        <taxon>rosids</taxon>
        <taxon>malvids</taxon>
        <taxon>Brassicales</taxon>
        <taxon>Brassicaceae</taxon>
        <taxon>Cardamineae</taxon>
        <taxon>Cardamine</taxon>
    </lineage>
</organism>
<feature type="region of interest" description="Disordered" evidence="7">
    <location>
        <begin position="116"/>
        <end position="150"/>
    </location>
</feature>
<dbReference type="AlphaFoldDB" id="A0ABD1BEL6"/>
<dbReference type="CDD" id="cd10017">
    <property type="entry name" value="B3_DNA"/>
    <property type="match status" value="3"/>
</dbReference>
<evidence type="ECO:0000256" key="5">
    <source>
        <dbReference type="ARBA" id="ARBA00023163"/>
    </source>
</evidence>
<keyword evidence="10" id="KW-1185">Reference proteome</keyword>
<comment type="caution">
    <text evidence="9">The sequence shown here is derived from an EMBL/GenBank/DDBJ whole genome shotgun (WGS) entry which is preliminary data.</text>
</comment>
<dbReference type="GO" id="GO:0005634">
    <property type="term" value="C:nucleus"/>
    <property type="evidence" value="ECO:0007669"/>
    <property type="project" value="UniProtKB-SubCell"/>
</dbReference>
<keyword evidence="5" id="KW-0804">Transcription</keyword>
<gene>
    <name evidence="9" type="ORF">V5N11_006745</name>
</gene>
<feature type="domain" description="TF-B3" evidence="8">
    <location>
        <begin position="11"/>
        <end position="103"/>
    </location>
</feature>
<evidence type="ECO:0000256" key="4">
    <source>
        <dbReference type="ARBA" id="ARBA00023125"/>
    </source>
</evidence>
<evidence type="ECO:0000256" key="1">
    <source>
        <dbReference type="ARBA" id="ARBA00004123"/>
    </source>
</evidence>
<dbReference type="SUPFAM" id="SSF101936">
    <property type="entry name" value="DNA-binding pseudobarrel domain"/>
    <property type="match status" value="3"/>
</dbReference>
<dbReference type="PANTHER" id="PTHR31674">
    <property type="entry name" value="B3 DOMAIN-CONTAINING PROTEIN REM-LIKE 3-RELATED"/>
    <property type="match status" value="1"/>
</dbReference>
<protein>
    <submittedName>
        <fullName evidence="9">B3 domain-containing protein REM10</fullName>
    </submittedName>
</protein>
<comment type="subcellular location">
    <subcellularLocation>
        <location evidence="1">Nucleus</location>
    </subcellularLocation>
</comment>
<dbReference type="InterPro" id="IPR039218">
    <property type="entry name" value="REM_fam"/>
</dbReference>
<evidence type="ECO:0000256" key="6">
    <source>
        <dbReference type="ARBA" id="ARBA00023242"/>
    </source>
</evidence>
<evidence type="ECO:0000313" key="10">
    <source>
        <dbReference type="Proteomes" id="UP001558713"/>
    </source>
</evidence>
<dbReference type="Proteomes" id="UP001558713">
    <property type="component" value="Unassembled WGS sequence"/>
</dbReference>
<dbReference type="InterPro" id="IPR015300">
    <property type="entry name" value="DNA-bd_pseudobarrel_sf"/>
</dbReference>